<keyword evidence="4" id="KW-1185">Reference proteome</keyword>
<dbReference type="OrthoDB" id="9761809at2"/>
<dbReference type="InterPro" id="IPR000587">
    <property type="entry name" value="Creatinase_N"/>
</dbReference>
<evidence type="ECO:0000259" key="1">
    <source>
        <dbReference type="Pfam" id="PF00557"/>
    </source>
</evidence>
<name>A0A1S8YMJ2_9GAMM</name>
<dbReference type="InterPro" id="IPR029149">
    <property type="entry name" value="Creatin/AminoP/Spt16_N"/>
</dbReference>
<dbReference type="Gene3D" id="3.40.350.10">
    <property type="entry name" value="Creatinase/prolidase N-terminal domain"/>
    <property type="match status" value="1"/>
</dbReference>
<accession>A0A1S8YMJ2</accession>
<dbReference type="STRING" id="1926881.BTJ39_08070"/>
<dbReference type="EMBL" id="MRUL01000004">
    <property type="protein sequence ID" value="OON40361.1"/>
    <property type="molecule type" value="Genomic_DNA"/>
</dbReference>
<evidence type="ECO:0000259" key="2">
    <source>
        <dbReference type="Pfam" id="PF01321"/>
    </source>
</evidence>
<dbReference type="InterPro" id="IPR036005">
    <property type="entry name" value="Creatinase/aminopeptidase-like"/>
</dbReference>
<feature type="domain" description="Creatinase N-terminal" evidence="2">
    <location>
        <begin position="9"/>
        <end position="143"/>
    </location>
</feature>
<dbReference type="SUPFAM" id="SSF55920">
    <property type="entry name" value="Creatinase/aminopeptidase"/>
    <property type="match status" value="1"/>
</dbReference>
<dbReference type="CDD" id="cd01066">
    <property type="entry name" value="APP_MetAP"/>
    <property type="match status" value="1"/>
</dbReference>
<dbReference type="Proteomes" id="UP000190667">
    <property type="component" value="Unassembled WGS sequence"/>
</dbReference>
<dbReference type="InterPro" id="IPR050659">
    <property type="entry name" value="Peptidase_M24B"/>
</dbReference>
<reference evidence="3 4" key="1">
    <citation type="submission" date="2016-12" db="EMBL/GenBank/DDBJ databases">
        <title>Izhakiella australiana sp. nov. of genus Izhakiella isolated from Australian desert.</title>
        <authorList>
            <person name="Ji M."/>
        </authorList>
    </citation>
    <scope>NUCLEOTIDE SEQUENCE [LARGE SCALE GENOMIC DNA]</scope>
    <source>
        <strain evidence="3 4">D4N98</strain>
    </source>
</reference>
<proteinExistence type="predicted"/>
<feature type="domain" description="Peptidase M24" evidence="1">
    <location>
        <begin position="151"/>
        <end position="353"/>
    </location>
</feature>
<dbReference type="PANTHER" id="PTHR46112:SF3">
    <property type="entry name" value="AMINOPEPTIDASE YPDF"/>
    <property type="match status" value="1"/>
</dbReference>
<protein>
    <submittedName>
        <fullName evidence="3">Peptidase</fullName>
    </submittedName>
</protein>
<dbReference type="Pfam" id="PF00557">
    <property type="entry name" value="Peptidase_M24"/>
    <property type="match status" value="1"/>
</dbReference>
<dbReference type="Pfam" id="PF01321">
    <property type="entry name" value="Creatinase_N"/>
    <property type="match status" value="1"/>
</dbReference>
<dbReference type="InterPro" id="IPR000994">
    <property type="entry name" value="Pept_M24"/>
</dbReference>
<dbReference type="AlphaFoldDB" id="A0A1S8YMJ2"/>
<dbReference type="PANTHER" id="PTHR46112">
    <property type="entry name" value="AMINOPEPTIDASE"/>
    <property type="match status" value="1"/>
</dbReference>
<sequence length="372" mass="40700">MKPTYLPALARLRAAMSASGAEVMLIDHGELLAWLTGYTVSETRYRACLVPTSGEPWMVLRELDEPPCRAVSGLQQVETFSDHEDPWQAVAQSLINRGLANARLGFDPASYGMTLQSWQRLNRLLPQVSWVAMEGSSDALRQVKFDYELQALSAAAAIADDAMRCIGEQTAHGWRIRDVAALAAAGFLRLGADSGETGPVIAAGGDHGFLHASDHDHSLTAGDILHVELIPKVRHYSARLMRPFVLGKADARQQQVAAQLIALQDAQLAAMRPGAVACEVDAIVREGVLVAGLRQRYDNVTGYALGLYARTPRPSDFSYCFQPQARWLLEENMVFHMYISAQSLAFSETVVVTPQGGKRLSALPRELGMIMR</sequence>
<dbReference type="Gene3D" id="3.90.230.10">
    <property type="entry name" value="Creatinase/methionine aminopeptidase superfamily"/>
    <property type="match status" value="1"/>
</dbReference>
<gene>
    <name evidence="3" type="ORF">BTJ39_08070</name>
</gene>
<dbReference type="RefSeq" id="WP_078002171.1">
    <property type="nucleotide sequence ID" value="NZ_MRUL01000004.1"/>
</dbReference>
<organism evidence="3 4">
    <name type="scientific">Izhakiella australiensis</name>
    <dbReference type="NCBI Taxonomy" id="1926881"/>
    <lineage>
        <taxon>Bacteria</taxon>
        <taxon>Pseudomonadati</taxon>
        <taxon>Pseudomonadota</taxon>
        <taxon>Gammaproteobacteria</taxon>
        <taxon>Enterobacterales</taxon>
        <taxon>Erwiniaceae</taxon>
        <taxon>Izhakiella</taxon>
    </lineage>
</organism>
<comment type="caution">
    <text evidence="3">The sequence shown here is derived from an EMBL/GenBank/DDBJ whole genome shotgun (WGS) entry which is preliminary data.</text>
</comment>
<evidence type="ECO:0000313" key="3">
    <source>
        <dbReference type="EMBL" id="OON40361.1"/>
    </source>
</evidence>
<dbReference type="SUPFAM" id="SSF53092">
    <property type="entry name" value="Creatinase/prolidase N-terminal domain"/>
    <property type="match status" value="1"/>
</dbReference>
<evidence type="ECO:0000313" key="4">
    <source>
        <dbReference type="Proteomes" id="UP000190667"/>
    </source>
</evidence>